<feature type="compositionally biased region" description="Basic and acidic residues" evidence="6">
    <location>
        <begin position="22"/>
        <end position="38"/>
    </location>
</feature>
<gene>
    <name evidence="8" type="ORF">CYJ32_03390</name>
</gene>
<evidence type="ECO:0000256" key="4">
    <source>
        <dbReference type="ARBA" id="ARBA00022989"/>
    </source>
</evidence>
<feature type="transmembrane region" description="Helical" evidence="7">
    <location>
        <begin position="737"/>
        <end position="759"/>
    </location>
</feature>
<feature type="transmembrane region" description="Helical" evidence="7">
    <location>
        <begin position="650"/>
        <end position="673"/>
    </location>
</feature>
<feature type="transmembrane region" description="Helical" evidence="7">
    <location>
        <begin position="619"/>
        <end position="638"/>
    </location>
</feature>
<organism evidence="8 9">
    <name type="scientific">Alloscardovia omnicolens</name>
    <dbReference type="NCBI Taxonomy" id="419015"/>
    <lineage>
        <taxon>Bacteria</taxon>
        <taxon>Bacillati</taxon>
        <taxon>Actinomycetota</taxon>
        <taxon>Actinomycetes</taxon>
        <taxon>Bifidobacteriales</taxon>
        <taxon>Bifidobacteriaceae</taxon>
        <taxon>Alloscardovia</taxon>
    </lineage>
</organism>
<evidence type="ECO:0000256" key="6">
    <source>
        <dbReference type="SAM" id="MobiDB-lite"/>
    </source>
</evidence>
<dbReference type="InterPro" id="IPR022791">
    <property type="entry name" value="L-PG_synthase/AglD"/>
</dbReference>
<feature type="transmembrane region" description="Helical" evidence="7">
    <location>
        <begin position="575"/>
        <end position="599"/>
    </location>
</feature>
<feature type="transmembrane region" description="Helical" evidence="7">
    <location>
        <begin position="209"/>
        <end position="236"/>
    </location>
</feature>
<accession>A0A2I1M5L6</accession>
<dbReference type="Proteomes" id="UP000242263">
    <property type="component" value="Unassembled WGS sequence"/>
</dbReference>
<dbReference type="PANTHER" id="PTHR39087:SF2">
    <property type="entry name" value="UPF0104 MEMBRANE PROTEIN MJ1595"/>
    <property type="match status" value="1"/>
</dbReference>
<keyword evidence="5 7" id="KW-0472">Membrane</keyword>
<feature type="transmembrane region" description="Helical" evidence="7">
    <location>
        <begin position="685"/>
        <end position="705"/>
    </location>
</feature>
<evidence type="ECO:0000256" key="7">
    <source>
        <dbReference type="SAM" id="Phobius"/>
    </source>
</evidence>
<name>A0A2I1M5L6_9BIFI</name>
<dbReference type="AlphaFoldDB" id="A0A2I1M5L6"/>
<proteinExistence type="predicted"/>
<dbReference type="NCBIfam" id="TIGR00374">
    <property type="entry name" value="flippase-like domain"/>
    <property type="match status" value="1"/>
</dbReference>
<sequence length="844" mass="91319">MKTTDSRINANEHNSSTPQTEKTQHTFRSENTLRSEEQLHSHTHSDTVLIHNIKPQRAHDIADLTNAIFSLLGAVLLTLLSLYLHGITRGVEADAHAVGLVLDDWLFAVPLAFLQQATMTIIILSVVVQLLSQREWGQTAISLVGFLAGIAGAVGISQLIMTIHYMPLIDALSSPSSIQFLLPELFSGLIAFLTCAGPHRLRSTLTWSWNALIIVSAVLVMLSANSFVGMMVSLLVGRCIGLLIRFTVGSPNIGIWGQGIVHAAQSVGLNPIRIDFAGDTALNARNFSVDDDITYNSRRYTLTTGDGHQFIASVADAQNHSKSYVRQVWQSVQLSHLSLRRDRSVNDMTHHHMLMLLAVRNSGLDAVEPYAATQSKDSAILFLHKNTAITAANTDTISDNDIAHVLRFLDTAHAHGITHRHISVESLARNAQGELIVCGWENGDVTSSAAHIAADRVQILTVLSALVGVEATIRAARTAWSDEKLQSITPFVQNVLIPSSVRDMSTWNRSIMKDLRSQLSALGSQDDTDDVDLVPLSRFSLRNFITAVLVVIALFVVLTQLNMRTVIDSVHHASPSFAALSFIAGCASWIGSAITLGTYMDSDKRRALDVFISQVAQSFAAVSMPAGIGPAFVNLRFLRKTGHKNNSATAVMTATVAVQFATVFSILIIFGLFTGNNGITRLVPTGTLAIVLGILGLIIALSMIITPVRKLIMTKLVPPLKNFARQLLFLITQPQKLALAVMGSIIQNLLLGLSFWAALRAFNIPANFIDTTFIFLVANTVGSAAPTPGGLGGVETSLTVAFTGVGIPSAMALSAVLLFRVMTYWIRIPLGAAAMSYMNKHNLM</sequence>
<evidence type="ECO:0000256" key="5">
    <source>
        <dbReference type="ARBA" id="ARBA00023136"/>
    </source>
</evidence>
<feature type="compositionally biased region" description="Polar residues" evidence="6">
    <location>
        <begin position="1"/>
        <end position="21"/>
    </location>
</feature>
<feature type="transmembrane region" description="Helical" evidence="7">
    <location>
        <begin position="105"/>
        <end position="131"/>
    </location>
</feature>
<reference evidence="8 9" key="1">
    <citation type="submission" date="2017-12" db="EMBL/GenBank/DDBJ databases">
        <title>Phylogenetic diversity of female urinary microbiome.</title>
        <authorList>
            <person name="Thomas-White K."/>
            <person name="Wolfe A.J."/>
        </authorList>
    </citation>
    <scope>NUCLEOTIDE SEQUENCE [LARGE SCALE GENOMIC DNA]</scope>
    <source>
        <strain evidence="8 9">UMB0064</strain>
    </source>
</reference>
<feature type="transmembrane region" description="Helical" evidence="7">
    <location>
        <begin position="798"/>
        <end position="819"/>
    </location>
</feature>
<feature type="region of interest" description="Disordered" evidence="6">
    <location>
        <begin position="1"/>
        <end position="38"/>
    </location>
</feature>
<evidence type="ECO:0000256" key="3">
    <source>
        <dbReference type="ARBA" id="ARBA00022692"/>
    </source>
</evidence>
<evidence type="ECO:0000256" key="2">
    <source>
        <dbReference type="ARBA" id="ARBA00022475"/>
    </source>
</evidence>
<evidence type="ECO:0000256" key="1">
    <source>
        <dbReference type="ARBA" id="ARBA00004651"/>
    </source>
</evidence>
<protein>
    <submittedName>
        <fullName evidence="8">TIGR00374 family protein</fullName>
    </submittedName>
</protein>
<dbReference type="GO" id="GO:0005886">
    <property type="term" value="C:plasma membrane"/>
    <property type="evidence" value="ECO:0007669"/>
    <property type="project" value="UniProtKB-SubCell"/>
</dbReference>
<feature type="transmembrane region" description="Helical" evidence="7">
    <location>
        <begin position="143"/>
        <end position="166"/>
    </location>
</feature>
<comment type="subcellular location">
    <subcellularLocation>
        <location evidence="1">Cell membrane</location>
        <topology evidence="1">Multi-pass membrane protein</topology>
    </subcellularLocation>
</comment>
<dbReference type="Pfam" id="PF03706">
    <property type="entry name" value="LPG_synthase_TM"/>
    <property type="match status" value="1"/>
</dbReference>
<feature type="transmembrane region" description="Helical" evidence="7">
    <location>
        <begin position="64"/>
        <end position="85"/>
    </location>
</feature>
<feature type="transmembrane region" description="Helical" evidence="7">
    <location>
        <begin position="544"/>
        <end position="563"/>
    </location>
</feature>
<feature type="transmembrane region" description="Helical" evidence="7">
    <location>
        <begin position="178"/>
        <end position="197"/>
    </location>
</feature>
<dbReference type="RefSeq" id="WP_021617968.1">
    <property type="nucleotide sequence ID" value="NZ_CAUPEW010000001.1"/>
</dbReference>
<dbReference type="GeneID" id="35868246"/>
<keyword evidence="2" id="KW-1003">Cell membrane</keyword>
<dbReference type="EMBL" id="PKGU01000002">
    <property type="protein sequence ID" value="PKZ15433.1"/>
    <property type="molecule type" value="Genomic_DNA"/>
</dbReference>
<comment type="caution">
    <text evidence="8">The sequence shown here is derived from an EMBL/GenBank/DDBJ whole genome shotgun (WGS) entry which is preliminary data.</text>
</comment>
<keyword evidence="3 7" id="KW-0812">Transmembrane</keyword>
<evidence type="ECO:0000313" key="9">
    <source>
        <dbReference type="Proteomes" id="UP000242263"/>
    </source>
</evidence>
<keyword evidence="4 7" id="KW-1133">Transmembrane helix</keyword>
<evidence type="ECO:0000313" key="8">
    <source>
        <dbReference type="EMBL" id="PKZ15433.1"/>
    </source>
</evidence>
<dbReference type="PANTHER" id="PTHR39087">
    <property type="entry name" value="UPF0104 MEMBRANE PROTEIN MJ1595"/>
    <property type="match status" value="1"/>
</dbReference>